<feature type="non-terminal residue" evidence="1">
    <location>
        <position position="1"/>
    </location>
</feature>
<evidence type="ECO:0000313" key="2">
    <source>
        <dbReference type="Proteomes" id="UP000789702"/>
    </source>
</evidence>
<protein>
    <submittedName>
        <fullName evidence="1">1886_t:CDS:1</fullName>
    </submittedName>
</protein>
<feature type="non-terminal residue" evidence="1">
    <location>
        <position position="304"/>
    </location>
</feature>
<proteinExistence type="predicted"/>
<accession>A0ACA9P5D5</accession>
<evidence type="ECO:0000313" key="1">
    <source>
        <dbReference type="EMBL" id="CAG8685590.1"/>
    </source>
</evidence>
<name>A0ACA9P5D5_9GLOM</name>
<reference evidence="1" key="1">
    <citation type="submission" date="2021-06" db="EMBL/GenBank/DDBJ databases">
        <authorList>
            <person name="Kallberg Y."/>
            <person name="Tangrot J."/>
            <person name="Rosling A."/>
        </authorList>
    </citation>
    <scope>NUCLEOTIDE SEQUENCE</scope>
    <source>
        <strain evidence="1">IL203A</strain>
    </source>
</reference>
<dbReference type="Proteomes" id="UP000789702">
    <property type="component" value="Unassembled WGS sequence"/>
</dbReference>
<organism evidence="1 2">
    <name type="scientific">Dentiscutata heterogama</name>
    <dbReference type="NCBI Taxonomy" id="1316150"/>
    <lineage>
        <taxon>Eukaryota</taxon>
        <taxon>Fungi</taxon>
        <taxon>Fungi incertae sedis</taxon>
        <taxon>Mucoromycota</taxon>
        <taxon>Glomeromycotina</taxon>
        <taxon>Glomeromycetes</taxon>
        <taxon>Diversisporales</taxon>
        <taxon>Gigasporaceae</taxon>
        <taxon>Dentiscutata</taxon>
    </lineage>
</organism>
<keyword evidence="2" id="KW-1185">Reference proteome</keyword>
<gene>
    <name evidence="1" type="ORF">DHETER_LOCUS10892</name>
</gene>
<dbReference type="EMBL" id="CAJVPU010022425">
    <property type="protein sequence ID" value="CAG8685590.1"/>
    <property type="molecule type" value="Genomic_DNA"/>
</dbReference>
<comment type="caution">
    <text evidence="1">The sequence shown here is derived from an EMBL/GenBank/DDBJ whole genome shotgun (WGS) entry which is preliminary data.</text>
</comment>
<sequence>SPEHIDPRSVLQIHHLIMAIGSIVKGFPEAPKGSHPIILWVGILKQVTEIVLAVLKILNRYEIIRDAARYTFARLVSVLGTEILPYLPLLINELLTECGISELVDFLPFVGLLAHKFKLIIPLIDKVFQFLNQTPSGTDEALLLIDLRKAYLNFILGLLNNEMDAVFVSESNQPRLESILRSVIHYASDTSDIPSMKIAFSILSKTLTLWGDQYLTIGALYEHILRICFEVPFKPSFNVSDGQSLTVLNEISKILKIMLSQRGDDFLEYLRNVWTIWLLQPDLLDDFLRSLQQLELKAFQKYFQ</sequence>